<keyword evidence="3" id="KW-0813">Transport</keyword>
<keyword evidence="5" id="KW-0997">Cell inner membrane</keyword>
<evidence type="ECO:0000256" key="6">
    <source>
        <dbReference type="ARBA" id="ARBA00022692"/>
    </source>
</evidence>
<dbReference type="SUPFAM" id="SSF74653">
    <property type="entry name" value="TolA/TonB C-terminal domain"/>
    <property type="match status" value="1"/>
</dbReference>
<keyword evidence="7" id="KW-0653">Protein transport</keyword>
<evidence type="ECO:0000256" key="4">
    <source>
        <dbReference type="ARBA" id="ARBA00022475"/>
    </source>
</evidence>
<evidence type="ECO:0000256" key="7">
    <source>
        <dbReference type="ARBA" id="ARBA00022927"/>
    </source>
</evidence>
<gene>
    <name evidence="11" type="ORF">COT42_06420</name>
</gene>
<dbReference type="EMBL" id="PEYM01000105">
    <property type="protein sequence ID" value="PIS29018.1"/>
    <property type="molecule type" value="Genomic_DNA"/>
</dbReference>
<dbReference type="InterPro" id="IPR037682">
    <property type="entry name" value="TonB_C"/>
</dbReference>
<comment type="similarity">
    <text evidence="2">Belongs to the TonB family.</text>
</comment>
<dbReference type="PROSITE" id="PS52015">
    <property type="entry name" value="TONB_CTD"/>
    <property type="match status" value="1"/>
</dbReference>
<evidence type="ECO:0000256" key="5">
    <source>
        <dbReference type="ARBA" id="ARBA00022519"/>
    </source>
</evidence>
<evidence type="ECO:0000256" key="3">
    <source>
        <dbReference type="ARBA" id="ARBA00022448"/>
    </source>
</evidence>
<evidence type="ECO:0000313" key="12">
    <source>
        <dbReference type="Proteomes" id="UP000231343"/>
    </source>
</evidence>
<dbReference type="GO" id="GO:0015031">
    <property type="term" value="P:protein transport"/>
    <property type="evidence" value="ECO:0007669"/>
    <property type="project" value="UniProtKB-KW"/>
</dbReference>
<dbReference type="InterPro" id="IPR006260">
    <property type="entry name" value="TonB/TolA_C"/>
</dbReference>
<dbReference type="Pfam" id="PF03544">
    <property type="entry name" value="TonB_C"/>
    <property type="match status" value="1"/>
</dbReference>
<name>A0A2H0XXZ6_UNCSA</name>
<evidence type="ECO:0000256" key="8">
    <source>
        <dbReference type="ARBA" id="ARBA00022989"/>
    </source>
</evidence>
<dbReference type="NCBIfam" id="TIGR01352">
    <property type="entry name" value="tonB_Cterm"/>
    <property type="match status" value="1"/>
</dbReference>
<evidence type="ECO:0000256" key="2">
    <source>
        <dbReference type="ARBA" id="ARBA00006555"/>
    </source>
</evidence>
<sequence length="171" mass="17660">MKTNNLSLVVMGSVLLAAVLVSFLLARPALLQSQSRPVFIGESLVVNNVLAWPMIKAQAMTKVAAQVASVPLLESKVIPILPILAPSISYSFLPSYPAAALRAGVTGVTILSLQIGVTGQVNAVAVKASSGAAELDQAAVSAVSQWGFTPATQGGMAVASCFELPVRFEVK</sequence>
<evidence type="ECO:0000256" key="1">
    <source>
        <dbReference type="ARBA" id="ARBA00004383"/>
    </source>
</evidence>
<comment type="subcellular location">
    <subcellularLocation>
        <location evidence="1">Cell inner membrane</location>
        <topology evidence="1">Single-pass membrane protein</topology>
        <orientation evidence="1">Periplasmic side</orientation>
    </subcellularLocation>
</comment>
<dbReference type="PANTHER" id="PTHR33446:SF2">
    <property type="entry name" value="PROTEIN TONB"/>
    <property type="match status" value="1"/>
</dbReference>
<dbReference type="AlphaFoldDB" id="A0A2H0XXZ6"/>
<dbReference type="GO" id="GO:0031992">
    <property type="term" value="F:energy transducer activity"/>
    <property type="evidence" value="ECO:0007669"/>
    <property type="project" value="TreeGrafter"/>
</dbReference>
<evidence type="ECO:0000259" key="10">
    <source>
        <dbReference type="PROSITE" id="PS52015"/>
    </source>
</evidence>
<dbReference type="PANTHER" id="PTHR33446">
    <property type="entry name" value="PROTEIN TONB-RELATED"/>
    <property type="match status" value="1"/>
</dbReference>
<evidence type="ECO:0000313" key="11">
    <source>
        <dbReference type="EMBL" id="PIS29018.1"/>
    </source>
</evidence>
<protein>
    <recommendedName>
        <fullName evidence="10">TonB C-terminal domain-containing protein</fullName>
    </recommendedName>
</protein>
<keyword evidence="6" id="KW-0812">Transmembrane</keyword>
<keyword evidence="4" id="KW-1003">Cell membrane</keyword>
<dbReference type="GO" id="GO:0098797">
    <property type="term" value="C:plasma membrane protein complex"/>
    <property type="evidence" value="ECO:0007669"/>
    <property type="project" value="TreeGrafter"/>
</dbReference>
<dbReference type="InterPro" id="IPR051045">
    <property type="entry name" value="TonB-dependent_transducer"/>
</dbReference>
<evidence type="ECO:0000256" key="9">
    <source>
        <dbReference type="ARBA" id="ARBA00023136"/>
    </source>
</evidence>
<comment type="caution">
    <text evidence="11">The sequence shown here is derived from an EMBL/GenBank/DDBJ whole genome shotgun (WGS) entry which is preliminary data.</text>
</comment>
<keyword evidence="9" id="KW-0472">Membrane</keyword>
<dbReference type="Proteomes" id="UP000231343">
    <property type="component" value="Unassembled WGS sequence"/>
</dbReference>
<organism evidence="11 12">
    <name type="scientific">Candidatus Saganbacteria bacterium CG08_land_8_20_14_0_20_45_16</name>
    <dbReference type="NCBI Taxonomy" id="2014293"/>
    <lineage>
        <taxon>Bacteria</taxon>
        <taxon>Bacillati</taxon>
        <taxon>Saganbacteria</taxon>
    </lineage>
</organism>
<accession>A0A2H0XXZ6</accession>
<keyword evidence="8" id="KW-1133">Transmembrane helix</keyword>
<dbReference type="Gene3D" id="3.30.1150.10">
    <property type="match status" value="1"/>
</dbReference>
<proteinExistence type="inferred from homology"/>
<feature type="domain" description="TonB C-terminal" evidence="10">
    <location>
        <begin position="81"/>
        <end position="171"/>
    </location>
</feature>
<reference evidence="11 12" key="1">
    <citation type="submission" date="2017-09" db="EMBL/GenBank/DDBJ databases">
        <title>Depth-based differentiation of microbial function through sediment-hosted aquifers and enrichment of novel symbionts in the deep terrestrial subsurface.</title>
        <authorList>
            <person name="Probst A.J."/>
            <person name="Ladd B."/>
            <person name="Jarett J.K."/>
            <person name="Geller-Mcgrath D.E."/>
            <person name="Sieber C.M."/>
            <person name="Emerson J.B."/>
            <person name="Anantharaman K."/>
            <person name="Thomas B.C."/>
            <person name="Malmstrom R."/>
            <person name="Stieglmeier M."/>
            <person name="Klingl A."/>
            <person name="Woyke T."/>
            <person name="Ryan C.M."/>
            <person name="Banfield J.F."/>
        </authorList>
    </citation>
    <scope>NUCLEOTIDE SEQUENCE [LARGE SCALE GENOMIC DNA]</scope>
    <source>
        <strain evidence="11">CG08_land_8_20_14_0_20_45_16</strain>
    </source>
</reference>
<dbReference type="GO" id="GO:0055085">
    <property type="term" value="P:transmembrane transport"/>
    <property type="evidence" value="ECO:0007669"/>
    <property type="project" value="InterPro"/>
</dbReference>